<dbReference type="InterPro" id="IPR036510">
    <property type="entry name" value="Ribosomal_bS20_sf"/>
</dbReference>
<evidence type="ECO:0000313" key="9">
    <source>
        <dbReference type="EMBL" id="HIR67088.1"/>
    </source>
</evidence>
<reference evidence="9" key="2">
    <citation type="journal article" date="2021" name="PeerJ">
        <title>Extensive microbial diversity within the chicken gut microbiome revealed by metagenomics and culture.</title>
        <authorList>
            <person name="Gilroy R."/>
            <person name="Ravi A."/>
            <person name="Getino M."/>
            <person name="Pursley I."/>
            <person name="Horton D.L."/>
            <person name="Alikhan N.F."/>
            <person name="Baker D."/>
            <person name="Gharbi K."/>
            <person name="Hall N."/>
            <person name="Watson M."/>
            <person name="Adriaenssens E.M."/>
            <person name="Foster-Nyarko E."/>
            <person name="Jarju S."/>
            <person name="Secka A."/>
            <person name="Antonio M."/>
            <person name="Oren A."/>
            <person name="Chaudhuri R.R."/>
            <person name="La Ragione R."/>
            <person name="Hildebrand F."/>
            <person name="Pallen M.J."/>
        </authorList>
    </citation>
    <scope>NUCLEOTIDE SEQUENCE</scope>
    <source>
        <strain evidence="9">ChiW16-3235</strain>
    </source>
</reference>
<evidence type="ECO:0000256" key="2">
    <source>
        <dbReference type="ARBA" id="ARBA00007634"/>
    </source>
</evidence>
<evidence type="ECO:0000313" key="10">
    <source>
        <dbReference type="Proteomes" id="UP000823913"/>
    </source>
</evidence>
<evidence type="ECO:0000256" key="5">
    <source>
        <dbReference type="ARBA" id="ARBA00022980"/>
    </source>
</evidence>
<sequence length="87" mass="9236">MPNIKSAKKRTLVIEKKTAQNKMIKSEVKTAIKKLLAAIDSGDKATATQMFPGVCSLIDGAVSKGVYKKNTAANKKSGLAKKLNAMA</sequence>
<dbReference type="FunFam" id="1.20.58.110:FF:000001">
    <property type="entry name" value="30S ribosomal protein S20"/>
    <property type="match status" value="1"/>
</dbReference>
<dbReference type="PANTHER" id="PTHR33398">
    <property type="entry name" value="30S RIBOSOMAL PROTEIN S20"/>
    <property type="match status" value="1"/>
</dbReference>
<keyword evidence="6 8" id="KW-0687">Ribonucleoprotein</keyword>
<evidence type="ECO:0000256" key="8">
    <source>
        <dbReference type="HAMAP-Rule" id="MF_00500"/>
    </source>
</evidence>
<comment type="similarity">
    <text evidence="2 8">Belongs to the bacterial ribosomal protein bS20 family.</text>
</comment>
<dbReference type="Pfam" id="PF01649">
    <property type="entry name" value="Ribosomal_S20p"/>
    <property type="match status" value="1"/>
</dbReference>
<dbReference type="GO" id="GO:0015935">
    <property type="term" value="C:small ribosomal subunit"/>
    <property type="evidence" value="ECO:0007669"/>
    <property type="project" value="TreeGrafter"/>
</dbReference>
<organism evidence="9 10">
    <name type="scientific">Candidatus Coproplasma avicola</name>
    <dbReference type="NCBI Taxonomy" id="2840744"/>
    <lineage>
        <taxon>Bacteria</taxon>
        <taxon>Bacillati</taxon>
        <taxon>Bacillota</taxon>
        <taxon>Clostridia</taxon>
        <taxon>Eubacteriales</taxon>
        <taxon>Candidatus Coproplasma</taxon>
    </lineage>
</organism>
<evidence type="ECO:0000256" key="7">
    <source>
        <dbReference type="ARBA" id="ARBA00035136"/>
    </source>
</evidence>
<evidence type="ECO:0000256" key="3">
    <source>
        <dbReference type="ARBA" id="ARBA00022730"/>
    </source>
</evidence>
<dbReference type="Gene3D" id="1.20.58.110">
    <property type="entry name" value="Ribosomal protein S20"/>
    <property type="match status" value="1"/>
</dbReference>
<dbReference type="GO" id="GO:0003735">
    <property type="term" value="F:structural constituent of ribosome"/>
    <property type="evidence" value="ECO:0007669"/>
    <property type="project" value="InterPro"/>
</dbReference>
<dbReference type="HAMAP" id="MF_00500">
    <property type="entry name" value="Ribosomal_bS20"/>
    <property type="match status" value="1"/>
</dbReference>
<dbReference type="NCBIfam" id="TIGR00029">
    <property type="entry name" value="S20"/>
    <property type="match status" value="1"/>
</dbReference>
<evidence type="ECO:0000256" key="4">
    <source>
        <dbReference type="ARBA" id="ARBA00022884"/>
    </source>
</evidence>
<dbReference type="GO" id="GO:0006412">
    <property type="term" value="P:translation"/>
    <property type="evidence" value="ECO:0007669"/>
    <property type="project" value="UniProtKB-UniRule"/>
</dbReference>
<evidence type="ECO:0000256" key="6">
    <source>
        <dbReference type="ARBA" id="ARBA00023274"/>
    </source>
</evidence>
<keyword evidence="5 8" id="KW-0689">Ribosomal protein</keyword>
<keyword evidence="4 8" id="KW-0694">RNA-binding</keyword>
<comment type="caution">
    <text evidence="9">The sequence shown here is derived from an EMBL/GenBank/DDBJ whole genome shotgun (WGS) entry which is preliminary data.</text>
</comment>
<keyword evidence="3 8" id="KW-0699">rRNA-binding</keyword>
<protein>
    <recommendedName>
        <fullName evidence="7 8">Small ribosomal subunit protein bS20</fullName>
    </recommendedName>
</protein>
<gene>
    <name evidence="8 9" type="primary">rpsT</name>
    <name evidence="9" type="ORF">IAB94_03440</name>
</gene>
<reference evidence="9" key="1">
    <citation type="submission" date="2020-10" db="EMBL/GenBank/DDBJ databases">
        <authorList>
            <person name="Gilroy R."/>
        </authorList>
    </citation>
    <scope>NUCLEOTIDE SEQUENCE</scope>
    <source>
        <strain evidence="9">ChiW16-3235</strain>
    </source>
</reference>
<evidence type="ECO:0000256" key="1">
    <source>
        <dbReference type="ARBA" id="ARBA00003134"/>
    </source>
</evidence>
<comment type="function">
    <text evidence="1 8">Binds directly to 16S ribosomal RNA.</text>
</comment>
<dbReference type="InterPro" id="IPR002583">
    <property type="entry name" value="Ribosomal_bS20"/>
</dbReference>
<dbReference type="AlphaFoldDB" id="A0A9D1J943"/>
<dbReference type="EMBL" id="DVHK01000076">
    <property type="protein sequence ID" value="HIR67088.1"/>
    <property type="molecule type" value="Genomic_DNA"/>
</dbReference>
<dbReference type="PANTHER" id="PTHR33398:SF1">
    <property type="entry name" value="SMALL RIBOSOMAL SUBUNIT PROTEIN BS20C"/>
    <property type="match status" value="1"/>
</dbReference>
<accession>A0A9D1J943</accession>
<dbReference type="GO" id="GO:0070181">
    <property type="term" value="F:small ribosomal subunit rRNA binding"/>
    <property type="evidence" value="ECO:0007669"/>
    <property type="project" value="TreeGrafter"/>
</dbReference>
<dbReference type="SUPFAM" id="SSF46992">
    <property type="entry name" value="Ribosomal protein S20"/>
    <property type="match status" value="1"/>
</dbReference>
<name>A0A9D1J943_9FIRM</name>
<dbReference type="Proteomes" id="UP000823913">
    <property type="component" value="Unassembled WGS sequence"/>
</dbReference>
<proteinExistence type="inferred from homology"/>